<evidence type="ECO:0000256" key="1">
    <source>
        <dbReference type="ARBA" id="ARBA00004370"/>
    </source>
</evidence>
<name>A0A7W6NQA6_9CAUL</name>
<dbReference type="AlphaFoldDB" id="A0A7W6NQA6"/>
<proteinExistence type="predicted"/>
<dbReference type="Proteomes" id="UP000529946">
    <property type="component" value="Unassembled WGS sequence"/>
</dbReference>
<comment type="caution">
    <text evidence="7">The sequence shown here is derived from an EMBL/GenBank/DDBJ whole genome shotgun (WGS) entry which is preliminary data.</text>
</comment>
<comment type="subcellular location">
    <subcellularLocation>
        <location evidence="1">Membrane</location>
    </subcellularLocation>
</comment>
<evidence type="ECO:0000256" key="3">
    <source>
        <dbReference type="ARBA" id="ARBA00022989"/>
    </source>
</evidence>
<feature type="transmembrane region" description="Helical" evidence="5">
    <location>
        <begin position="73"/>
        <end position="92"/>
    </location>
</feature>
<evidence type="ECO:0000259" key="6">
    <source>
        <dbReference type="Pfam" id="PF04116"/>
    </source>
</evidence>
<gene>
    <name evidence="7" type="ORF">GGR12_002270</name>
</gene>
<accession>A0A7W6NQA6</accession>
<protein>
    <submittedName>
        <fullName evidence="7">Sterol desaturase/sphingolipid hydroxylase (Fatty acid hydroxylase superfamily)</fullName>
    </submittedName>
</protein>
<dbReference type="PANTHER" id="PTHR11863">
    <property type="entry name" value="STEROL DESATURASE"/>
    <property type="match status" value="1"/>
</dbReference>
<evidence type="ECO:0000313" key="8">
    <source>
        <dbReference type="Proteomes" id="UP000529946"/>
    </source>
</evidence>
<keyword evidence="2 5" id="KW-0812">Transmembrane</keyword>
<evidence type="ECO:0000256" key="5">
    <source>
        <dbReference type="SAM" id="Phobius"/>
    </source>
</evidence>
<evidence type="ECO:0000313" key="7">
    <source>
        <dbReference type="EMBL" id="MBB4083404.1"/>
    </source>
</evidence>
<evidence type="ECO:0000256" key="2">
    <source>
        <dbReference type="ARBA" id="ARBA00022692"/>
    </source>
</evidence>
<dbReference type="RefSeq" id="WP_183204499.1">
    <property type="nucleotide sequence ID" value="NZ_BAAAER010000009.1"/>
</dbReference>
<dbReference type="InterPro" id="IPR006694">
    <property type="entry name" value="Fatty_acid_hydroxylase"/>
</dbReference>
<dbReference type="Pfam" id="PF04116">
    <property type="entry name" value="FA_hydroxylase"/>
    <property type="match status" value="1"/>
</dbReference>
<dbReference type="EMBL" id="JACIDM010000002">
    <property type="protein sequence ID" value="MBB4083404.1"/>
    <property type="molecule type" value="Genomic_DNA"/>
</dbReference>
<keyword evidence="8" id="KW-1185">Reference proteome</keyword>
<keyword evidence="3 5" id="KW-1133">Transmembrane helix</keyword>
<evidence type="ECO:0000256" key="4">
    <source>
        <dbReference type="ARBA" id="ARBA00023136"/>
    </source>
</evidence>
<dbReference type="GO" id="GO:0008610">
    <property type="term" value="P:lipid biosynthetic process"/>
    <property type="evidence" value="ECO:0007669"/>
    <property type="project" value="InterPro"/>
</dbReference>
<dbReference type="GO" id="GO:0016020">
    <property type="term" value="C:membrane"/>
    <property type="evidence" value="ECO:0007669"/>
    <property type="project" value="UniProtKB-SubCell"/>
</dbReference>
<sequence length="240" mass="27647">MFNIVTGSILAMFVGFIALDTLWRPRGYPTSPWWRLKGVLAFVTYMAVSISAPLLWDRFLSEYRLIDFTGEPLWLQLGVGFVMFQLTMYLWHRTLHGNDFLWRHLHQTHHAAERVDVYGAFWFHPLDMLAWTLQGSLTLVWFIGLSVEAVIPIVLANSFMAMFTHANVRTPRWLGRFIARPEMHAAHHERGVHRSNYCDLPLIDMIFGTWNNPKTAPKEAGFYDGASDQLGSLLIGRKLA</sequence>
<dbReference type="GO" id="GO:0005506">
    <property type="term" value="F:iron ion binding"/>
    <property type="evidence" value="ECO:0007669"/>
    <property type="project" value="InterPro"/>
</dbReference>
<feature type="domain" description="Fatty acid hydroxylase" evidence="6">
    <location>
        <begin position="79"/>
        <end position="209"/>
    </location>
</feature>
<feature type="transmembrane region" description="Helical" evidence="5">
    <location>
        <begin position="139"/>
        <end position="163"/>
    </location>
</feature>
<reference evidence="7 8" key="1">
    <citation type="submission" date="2020-08" db="EMBL/GenBank/DDBJ databases">
        <title>Genomic Encyclopedia of Type Strains, Phase IV (KMG-IV): sequencing the most valuable type-strain genomes for metagenomic binning, comparative biology and taxonomic classification.</title>
        <authorList>
            <person name="Goeker M."/>
        </authorList>
    </citation>
    <scope>NUCLEOTIDE SEQUENCE [LARGE SCALE GENOMIC DNA]</scope>
    <source>
        <strain evidence="7 8">DSM 23960</strain>
    </source>
</reference>
<dbReference type="InterPro" id="IPR050307">
    <property type="entry name" value="Sterol_Desaturase_Related"/>
</dbReference>
<feature type="transmembrane region" description="Helical" evidence="5">
    <location>
        <begin position="42"/>
        <end position="61"/>
    </location>
</feature>
<keyword evidence="4 5" id="KW-0472">Membrane</keyword>
<organism evidence="7 8">
    <name type="scientific">Brevundimonas lenta</name>
    <dbReference type="NCBI Taxonomy" id="424796"/>
    <lineage>
        <taxon>Bacteria</taxon>
        <taxon>Pseudomonadati</taxon>
        <taxon>Pseudomonadota</taxon>
        <taxon>Alphaproteobacteria</taxon>
        <taxon>Caulobacterales</taxon>
        <taxon>Caulobacteraceae</taxon>
        <taxon>Brevundimonas</taxon>
    </lineage>
</organism>
<dbReference type="GO" id="GO:0016491">
    <property type="term" value="F:oxidoreductase activity"/>
    <property type="evidence" value="ECO:0007669"/>
    <property type="project" value="InterPro"/>
</dbReference>